<keyword evidence="3" id="KW-1185">Reference proteome</keyword>
<evidence type="ECO:0008006" key="4">
    <source>
        <dbReference type="Google" id="ProtNLM"/>
    </source>
</evidence>
<feature type="transmembrane region" description="Helical" evidence="1">
    <location>
        <begin position="122"/>
        <end position="145"/>
    </location>
</feature>
<dbReference type="InterPro" id="IPR009577">
    <property type="entry name" value="Sm_multidrug_ex"/>
</dbReference>
<accession>A0A4R1BRU0</accession>
<keyword evidence="1" id="KW-0472">Membrane</keyword>
<evidence type="ECO:0000313" key="3">
    <source>
        <dbReference type="Proteomes" id="UP000295244"/>
    </source>
</evidence>
<feature type="transmembrane region" description="Helical" evidence="1">
    <location>
        <begin position="12"/>
        <end position="31"/>
    </location>
</feature>
<dbReference type="OrthoDB" id="4570818at2"/>
<evidence type="ECO:0000313" key="2">
    <source>
        <dbReference type="EMBL" id="TCJ20460.1"/>
    </source>
</evidence>
<keyword evidence="1" id="KW-0812">Transmembrane</keyword>
<organism evidence="2 3">
    <name type="scientific">Rubrobacter taiwanensis</name>
    <dbReference type="NCBI Taxonomy" id="185139"/>
    <lineage>
        <taxon>Bacteria</taxon>
        <taxon>Bacillati</taxon>
        <taxon>Actinomycetota</taxon>
        <taxon>Rubrobacteria</taxon>
        <taxon>Rubrobacterales</taxon>
        <taxon>Rubrobacteraceae</taxon>
        <taxon>Rubrobacter</taxon>
    </lineage>
</organism>
<feature type="transmembrane region" description="Helical" evidence="1">
    <location>
        <begin position="90"/>
        <end position="116"/>
    </location>
</feature>
<dbReference type="EMBL" id="SKBU01000003">
    <property type="protein sequence ID" value="TCJ20460.1"/>
    <property type="molecule type" value="Genomic_DNA"/>
</dbReference>
<dbReference type="Proteomes" id="UP000295244">
    <property type="component" value="Unassembled WGS sequence"/>
</dbReference>
<feature type="transmembrane region" description="Helical" evidence="1">
    <location>
        <begin position="37"/>
        <end position="62"/>
    </location>
</feature>
<name>A0A4R1BRU0_9ACTN</name>
<dbReference type="Pfam" id="PF06695">
    <property type="entry name" value="Sm_multidrug_ex"/>
    <property type="match status" value="1"/>
</dbReference>
<proteinExistence type="predicted"/>
<keyword evidence="1" id="KW-1133">Transmembrane helix</keyword>
<sequence length="150" mass="16124">MVLRERRGEVGLIVKLVSTFLAGAVDLWVGIPTGFVLGLPAVLVWAAAVAGNLSVVAVAFLAGDRLRPWVFSNRWLAKRRKRVERFWEKYGVVGVALQAPLLSGTPTATVVALALGAPTRSLLFWMVPSVMVWGAILTGAARFGVSLLWG</sequence>
<dbReference type="AlphaFoldDB" id="A0A4R1BRU0"/>
<evidence type="ECO:0000256" key="1">
    <source>
        <dbReference type="SAM" id="Phobius"/>
    </source>
</evidence>
<comment type="caution">
    <text evidence="2">The sequence shown here is derived from an EMBL/GenBank/DDBJ whole genome shotgun (WGS) entry which is preliminary data.</text>
</comment>
<reference evidence="2 3" key="1">
    <citation type="submission" date="2019-03" db="EMBL/GenBank/DDBJ databases">
        <title>Whole genome sequence of a novel Rubrobacter taiwanensis strain, isolated from Yellowstone National Park.</title>
        <authorList>
            <person name="Freed S."/>
            <person name="Ramaley R.F."/>
            <person name="Kyndt J.A."/>
        </authorList>
    </citation>
    <scope>NUCLEOTIDE SEQUENCE [LARGE SCALE GENOMIC DNA]</scope>
    <source>
        <strain evidence="2 3">Yellowstone</strain>
    </source>
</reference>
<protein>
    <recommendedName>
        <fullName evidence="4">Small multi-drug export protein</fullName>
    </recommendedName>
</protein>
<gene>
    <name evidence="2" type="ORF">E0L93_01140</name>
</gene>